<dbReference type="Proteomes" id="UP000199360">
    <property type="component" value="Unassembled WGS sequence"/>
</dbReference>
<proteinExistence type="predicted"/>
<dbReference type="EMBL" id="FMDM01000001">
    <property type="protein sequence ID" value="SCG37137.1"/>
    <property type="molecule type" value="Genomic_DNA"/>
</dbReference>
<dbReference type="SUPFAM" id="SSF55729">
    <property type="entry name" value="Acyl-CoA N-acyltransferases (Nat)"/>
    <property type="match status" value="1"/>
</dbReference>
<keyword evidence="2" id="KW-1185">Reference proteome</keyword>
<protein>
    <recommendedName>
        <fullName evidence="3">N-acetyltransferase</fullName>
    </recommendedName>
</protein>
<dbReference type="InterPro" id="IPR016181">
    <property type="entry name" value="Acyl_CoA_acyltransferase"/>
</dbReference>
<name>A0A1C5GU86_9ACTN</name>
<sequence length="278" mass="30242">MITPILGDRSTLAHRREIGVRVGPGVPSVPVVDLKIMTLAERPDLAPRLDADFVGAWPEFMLWDPMGAVYYGVADDLYPEFVFAAVDPAEPGRVVARAYAVPLRWTEDELPDGGWDRVIQRATLGRLTGSTPNLVSALEICVRPDRRGGGVSALMLDAMRAAVAARGFDTLVAPVRPNGKAALPDVPMAEYAARRRPDGLPEDPWLRVHVRAGGVVERVAPRSMAITGTLADWRRWTGLPFDADGPVHVPGALAPVLVDVAHDHAAYVEPNVWVRHRL</sequence>
<dbReference type="Gene3D" id="3.40.630.30">
    <property type="match status" value="1"/>
</dbReference>
<dbReference type="STRING" id="745366.GA0070213_101544"/>
<dbReference type="AlphaFoldDB" id="A0A1C5GU86"/>
<accession>A0A1C5GU86</accession>
<reference evidence="2" key="1">
    <citation type="submission" date="2016-06" db="EMBL/GenBank/DDBJ databases">
        <authorList>
            <person name="Varghese N."/>
            <person name="Submissions Spin"/>
        </authorList>
    </citation>
    <scope>NUCLEOTIDE SEQUENCE [LARGE SCALE GENOMIC DNA]</scope>
    <source>
        <strain evidence="2">DSM 45647</strain>
    </source>
</reference>
<evidence type="ECO:0000313" key="2">
    <source>
        <dbReference type="Proteomes" id="UP000199360"/>
    </source>
</evidence>
<gene>
    <name evidence="1" type="ORF">GA0070213_101544</name>
</gene>
<evidence type="ECO:0008006" key="3">
    <source>
        <dbReference type="Google" id="ProtNLM"/>
    </source>
</evidence>
<organism evidence="1 2">
    <name type="scientific">Micromonospora humi</name>
    <dbReference type="NCBI Taxonomy" id="745366"/>
    <lineage>
        <taxon>Bacteria</taxon>
        <taxon>Bacillati</taxon>
        <taxon>Actinomycetota</taxon>
        <taxon>Actinomycetes</taxon>
        <taxon>Micromonosporales</taxon>
        <taxon>Micromonosporaceae</taxon>
        <taxon>Micromonospora</taxon>
    </lineage>
</organism>
<evidence type="ECO:0000313" key="1">
    <source>
        <dbReference type="EMBL" id="SCG37137.1"/>
    </source>
</evidence>